<dbReference type="Proteomes" id="UP001501138">
    <property type="component" value="Unassembled WGS sequence"/>
</dbReference>
<gene>
    <name evidence="1" type="ORF">GCM10009809_05850</name>
</gene>
<dbReference type="RefSeq" id="WP_344245514.1">
    <property type="nucleotide sequence ID" value="NZ_BAAAPM010000003.1"/>
</dbReference>
<comment type="caution">
    <text evidence="1">The sequence shown here is derived from an EMBL/GenBank/DDBJ whole genome shotgun (WGS) entry which is preliminary data.</text>
</comment>
<sequence length="100" mass="10493">MVPESSPVPPSGWRDLPVGARVVVRRRLDPAEAARTGHVWTDVIGIVLAVDDAGLRLRPDAPRSAPAPGEAAEVVVPGAAIEAMKRLGPRPAPRSRPARG</sequence>
<proteinExistence type="predicted"/>
<evidence type="ECO:0000313" key="1">
    <source>
        <dbReference type="EMBL" id="GAA1712538.1"/>
    </source>
</evidence>
<keyword evidence="2" id="KW-1185">Reference proteome</keyword>
<evidence type="ECO:0000313" key="2">
    <source>
        <dbReference type="Proteomes" id="UP001501138"/>
    </source>
</evidence>
<organism evidence="1 2">
    <name type="scientific">Isoptericola hypogeus</name>
    <dbReference type="NCBI Taxonomy" id="300179"/>
    <lineage>
        <taxon>Bacteria</taxon>
        <taxon>Bacillati</taxon>
        <taxon>Actinomycetota</taxon>
        <taxon>Actinomycetes</taxon>
        <taxon>Micrococcales</taxon>
        <taxon>Promicromonosporaceae</taxon>
        <taxon>Isoptericola</taxon>
    </lineage>
</organism>
<reference evidence="2" key="1">
    <citation type="journal article" date="2019" name="Int. J. Syst. Evol. Microbiol.">
        <title>The Global Catalogue of Microorganisms (GCM) 10K type strain sequencing project: providing services to taxonomists for standard genome sequencing and annotation.</title>
        <authorList>
            <consortium name="The Broad Institute Genomics Platform"/>
            <consortium name="The Broad Institute Genome Sequencing Center for Infectious Disease"/>
            <person name="Wu L."/>
            <person name="Ma J."/>
        </authorList>
    </citation>
    <scope>NUCLEOTIDE SEQUENCE [LARGE SCALE GENOMIC DNA]</scope>
    <source>
        <strain evidence="2">JCM 15589</strain>
    </source>
</reference>
<accession>A0ABP4UUY8</accession>
<name>A0ABP4UUY8_9MICO</name>
<dbReference type="EMBL" id="BAAAPM010000003">
    <property type="protein sequence ID" value="GAA1712538.1"/>
    <property type="molecule type" value="Genomic_DNA"/>
</dbReference>
<protein>
    <submittedName>
        <fullName evidence="1">Uncharacterized protein</fullName>
    </submittedName>
</protein>